<comment type="caution">
    <text evidence="6">The sequence shown here is derived from an EMBL/GenBank/DDBJ whole genome shotgun (WGS) entry which is preliminary data.</text>
</comment>
<dbReference type="EMBL" id="JAPKNK010000017">
    <property type="protein sequence ID" value="MCX5572260.1"/>
    <property type="molecule type" value="Genomic_DNA"/>
</dbReference>
<dbReference type="Gene3D" id="1.10.10.10">
    <property type="entry name" value="Winged helix-like DNA-binding domain superfamily/Winged helix DNA-binding domain"/>
    <property type="match status" value="1"/>
</dbReference>
<dbReference type="GO" id="GO:0003677">
    <property type="term" value="F:DNA binding"/>
    <property type="evidence" value="ECO:0007669"/>
    <property type="project" value="UniProtKB-KW"/>
</dbReference>
<dbReference type="GO" id="GO:0003700">
    <property type="term" value="F:DNA-binding transcription factor activity"/>
    <property type="evidence" value="ECO:0007669"/>
    <property type="project" value="InterPro"/>
</dbReference>
<name>A0A9X3EFH5_9HYPH</name>
<feature type="region of interest" description="Disordered" evidence="4">
    <location>
        <begin position="185"/>
        <end position="212"/>
    </location>
</feature>
<dbReference type="InterPro" id="IPR036390">
    <property type="entry name" value="WH_DNA-bd_sf"/>
</dbReference>
<dbReference type="PRINTS" id="PR00598">
    <property type="entry name" value="HTHMARR"/>
</dbReference>
<keyword evidence="3" id="KW-0804">Transcription</keyword>
<dbReference type="PANTHER" id="PTHR42756:SF1">
    <property type="entry name" value="TRANSCRIPTIONAL REPRESSOR OF EMRAB OPERON"/>
    <property type="match status" value="1"/>
</dbReference>
<dbReference type="SUPFAM" id="SSF46785">
    <property type="entry name" value="Winged helix' DNA-binding domain"/>
    <property type="match status" value="1"/>
</dbReference>
<feature type="domain" description="HTH marR-type" evidence="5">
    <location>
        <begin position="7"/>
        <end position="139"/>
    </location>
</feature>
<evidence type="ECO:0000256" key="4">
    <source>
        <dbReference type="SAM" id="MobiDB-lite"/>
    </source>
</evidence>
<dbReference type="PANTHER" id="PTHR42756">
    <property type="entry name" value="TRANSCRIPTIONAL REGULATOR, MARR"/>
    <property type="match status" value="1"/>
</dbReference>
<evidence type="ECO:0000313" key="7">
    <source>
        <dbReference type="Proteomes" id="UP001144805"/>
    </source>
</evidence>
<sequence length="212" mass="22713">MNTPPSEKHLGFLINDVARLVRRAFDQRAQSCSLTRAQWQVLAYLFHNEGSNQATVAEALDVEPITLSRHIDRLEALGYVARVPDPADRRARRLHLTESVRPLLDEMKTIGNEVIDTALEGITAEEAETLICLLSRIRCNMAGRGVDQAGSDALSDVVANDAATKDASAKTVASRAAGVKASTAKAATTKTSAAKTSTAKPPATKVPQKALI</sequence>
<reference evidence="6" key="1">
    <citation type="submission" date="2022-11" db="EMBL/GenBank/DDBJ databases">
        <title>Biodiversity and phylogenetic relationships of bacteria.</title>
        <authorList>
            <person name="Machado R.A.R."/>
            <person name="Bhat A."/>
            <person name="Loulou A."/>
            <person name="Kallel S."/>
        </authorList>
    </citation>
    <scope>NUCLEOTIDE SEQUENCE</scope>
    <source>
        <strain evidence="6">K-TC2</strain>
    </source>
</reference>
<keyword evidence="2" id="KW-0238">DNA-binding</keyword>
<dbReference type="Proteomes" id="UP001144805">
    <property type="component" value="Unassembled WGS sequence"/>
</dbReference>
<evidence type="ECO:0000256" key="1">
    <source>
        <dbReference type="ARBA" id="ARBA00023015"/>
    </source>
</evidence>
<organism evidence="6 7">
    <name type="scientific">Kaistia nematophila</name>
    <dbReference type="NCBI Taxonomy" id="2994654"/>
    <lineage>
        <taxon>Bacteria</taxon>
        <taxon>Pseudomonadati</taxon>
        <taxon>Pseudomonadota</taxon>
        <taxon>Alphaproteobacteria</taxon>
        <taxon>Hyphomicrobiales</taxon>
        <taxon>Kaistiaceae</taxon>
        <taxon>Kaistia</taxon>
    </lineage>
</organism>
<evidence type="ECO:0000256" key="2">
    <source>
        <dbReference type="ARBA" id="ARBA00023125"/>
    </source>
</evidence>
<evidence type="ECO:0000259" key="5">
    <source>
        <dbReference type="PROSITE" id="PS50995"/>
    </source>
</evidence>
<dbReference type="Pfam" id="PF12802">
    <property type="entry name" value="MarR_2"/>
    <property type="match status" value="1"/>
</dbReference>
<dbReference type="InterPro" id="IPR000835">
    <property type="entry name" value="HTH_MarR-typ"/>
</dbReference>
<proteinExistence type="predicted"/>
<dbReference type="InterPro" id="IPR036388">
    <property type="entry name" value="WH-like_DNA-bd_sf"/>
</dbReference>
<protein>
    <submittedName>
        <fullName evidence="6">MarR family transcriptional regulator</fullName>
    </submittedName>
</protein>
<evidence type="ECO:0000313" key="6">
    <source>
        <dbReference type="EMBL" id="MCX5572260.1"/>
    </source>
</evidence>
<accession>A0A9X3EFH5</accession>
<evidence type="ECO:0000256" key="3">
    <source>
        <dbReference type="ARBA" id="ARBA00023163"/>
    </source>
</evidence>
<dbReference type="AlphaFoldDB" id="A0A9X3EFH5"/>
<gene>
    <name evidence="6" type="ORF">OSH07_23865</name>
</gene>
<dbReference type="SMART" id="SM00347">
    <property type="entry name" value="HTH_MARR"/>
    <property type="match status" value="1"/>
</dbReference>
<dbReference type="RefSeq" id="WP_266341222.1">
    <property type="nucleotide sequence ID" value="NZ_JAPKNK010000017.1"/>
</dbReference>
<feature type="compositionally biased region" description="Low complexity" evidence="4">
    <location>
        <begin position="185"/>
        <end position="205"/>
    </location>
</feature>
<dbReference type="PROSITE" id="PS50995">
    <property type="entry name" value="HTH_MARR_2"/>
    <property type="match status" value="1"/>
</dbReference>
<keyword evidence="7" id="KW-1185">Reference proteome</keyword>
<keyword evidence="1" id="KW-0805">Transcription regulation</keyword>